<feature type="region of interest" description="Disordered" evidence="1">
    <location>
        <begin position="105"/>
        <end position="141"/>
    </location>
</feature>
<dbReference type="GO" id="GO:0031491">
    <property type="term" value="F:nucleosome binding"/>
    <property type="evidence" value="ECO:0007669"/>
    <property type="project" value="TreeGrafter"/>
</dbReference>
<dbReference type="AlphaFoldDB" id="A0A8W7PW59"/>
<dbReference type="InterPro" id="IPR021906">
    <property type="entry name" value="BAF250/Osa"/>
</dbReference>
<sequence length="400" mass="44166">LLLDHFQKSLCDMFESGKREGTTNRFSVEGSDRAALLDQMRDIDEEGEEAQREEEATARNRSSSIAVTTTTTETTIKLEPASPMMTTTMTTTTTTTMIKQEKLENGLPEGGDASLHHNGTRDGGDSKAASNGTGSTIDRRRSAQCYARRNIKRCDSSVELDLGAVKNPPNPEERTLILTSTTNYTMTSRKGRPVKIHPAEDDVFVLDHRRDWDRASDYQYQRDTEVGGDPWTAGHTDPDPHDYIMDTFRAEFVNIPFAKYIKTSAKYAEAAKANGGRNGKRIAAANNNNNCSSNNNNNNNNSVKCTSKNEREEPQQENAAVENSAAAAATTATVKNTSDEAPPTSMEVEEEEELLSPPKRRKEDPHLSPAATPTLRTRKDHHIARLMNGESGEEEEGQAK</sequence>
<dbReference type="GO" id="GO:0045893">
    <property type="term" value="P:positive regulation of DNA-templated transcription"/>
    <property type="evidence" value="ECO:0007669"/>
    <property type="project" value="TreeGrafter"/>
</dbReference>
<accession>A0A8W7PW59</accession>
<proteinExistence type="predicted"/>
<reference evidence="2" key="1">
    <citation type="submission" date="2022-08" db="UniProtKB">
        <authorList>
            <consortium name="EnsemblMetazoa"/>
        </authorList>
    </citation>
    <scope>IDENTIFICATION</scope>
</reference>
<dbReference type="GO" id="GO:0006357">
    <property type="term" value="P:regulation of transcription by RNA polymerase II"/>
    <property type="evidence" value="ECO:0007669"/>
    <property type="project" value="TreeGrafter"/>
</dbReference>
<feature type="region of interest" description="Disordered" evidence="1">
    <location>
        <begin position="284"/>
        <end position="400"/>
    </location>
</feature>
<dbReference type="GO" id="GO:0006338">
    <property type="term" value="P:chromatin remodeling"/>
    <property type="evidence" value="ECO:0007669"/>
    <property type="project" value="InterPro"/>
</dbReference>
<feature type="compositionally biased region" description="Basic and acidic residues" evidence="1">
    <location>
        <begin position="49"/>
        <end position="58"/>
    </location>
</feature>
<dbReference type="PANTHER" id="PTHR12656">
    <property type="entry name" value="BRG-1 ASSOCIATED FACTOR 250 BAF250"/>
    <property type="match status" value="1"/>
</dbReference>
<feature type="compositionally biased region" description="Low complexity" evidence="1">
    <location>
        <begin position="286"/>
        <end position="302"/>
    </location>
</feature>
<name>A0A8W7PW59_ANOCL</name>
<protein>
    <submittedName>
        <fullName evidence="2">Uncharacterized protein</fullName>
    </submittedName>
</protein>
<organism evidence="2">
    <name type="scientific">Anopheles coluzzii</name>
    <name type="common">African malaria mosquito</name>
    <dbReference type="NCBI Taxonomy" id="1518534"/>
    <lineage>
        <taxon>Eukaryota</taxon>
        <taxon>Metazoa</taxon>
        <taxon>Ecdysozoa</taxon>
        <taxon>Arthropoda</taxon>
        <taxon>Hexapoda</taxon>
        <taxon>Insecta</taxon>
        <taxon>Pterygota</taxon>
        <taxon>Neoptera</taxon>
        <taxon>Endopterygota</taxon>
        <taxon>Diptera</taxon>
        <taxon>Nematocera</taxon>
        <taxon>Culicoidea</taxon>
        <taxon>Culicidae</taxon>
        <taxon>Anophelinae</taxon>
        <taxon>Anopheles</taxon>
    </lineage>
</organism>
<dbReference type="GO" id="GO:0005654">
    <property type="term" value="C:nucleoplasm"/>
    <property type="evidence" value="ECO:0007669"/>
    <property type="project" value="TreeGrafter"/>
</dbReference>
<dbReference type="VEuPathDB" id="VectorBase:ACON2_037977"/>
<dbReference type="Proteomes" id="UP000075882">
    <property type="component" value="Unassembled WGS sequence"/>
</dbReference>
<feature type="compositionally biased region" description="Low complexity" evidence="1">
    <location>
        <begin position="317"/>
        <end position="336"/>
    </location>
</feature>
<dbReference type="PANTHER" id="PTHR12656:SF5">
    <property type="entry name" value="TRITHORAX GROUP PROTEIN OSA"/>
    <property type="match status" value="1"/>
</dbReference>
<evidence type="ECO:0000256" key="1">
    <source>
        <dbReference type="SAM" id="MobiDB-lite"/>
    </source>
</evidence>
<feature type="region of interest" description="Disordered" evidence="1">
    <location>
        <begin position="46"/>
        <end position="89"/>
    </location>
</feature>
<dbReference type="GO" id="GO:0035060">
    <property type="term" value="C:brahma complex"/>
    <property type="evidence" value="ECO:0007669"/>
    <property type="project" value="InterPro"/>
</dbReference>
<feature type="compositionally biased region" description="Acidic residues" evidence="1">
    <location>
        <begin position="391"/>
        <end position="400"/>
    </location>
</feature>
<evidence type="ECO:0000313" key="2">
    <source>
        <dbReference type="EnsemblMetazoa" id="ACOM037768-PA.1"/>
    </source>
</evidence>
<dbReference type="GO" id="GO:0016514">
    <property type="term" value="C:SWI/SNF complex"/>
    <property type="evidence" value="ECO:0007669"/>
    <property type="project" value="InterPro"/>
</dbReference>
<dbReference type="GO" id="GO:0071565">
    <property type="term" value="C:nBAF complex"/>
    <property type="evidence" value="ECO:0007669"/>
    <property type="project" value="TreeGrafter"/>
</dbReference>
<dbReference type="EnsemblMetazoa" id="ACOM037768-RA">
    <property type="protein sequence ID" value="ACOM037768-PA.1"/>
    <property type="gene ID" value="ACOM037768"/>
</dbReference>